<dbReference type="PANTHER" id="PTHR11046">
    <property type="entry name" value="OLIGORIBONUCLEASE, MITOCHONDRIAL"/>
    <property type="match status" value="1"/>
</dbReference>
<dbReference type="InterPro" id="IPR036397">
    <property type="entry name" value="RNaseH_sf"/>
</dbReference>
<dbReference type="GeneID" id="59236596"/>
<dbReference type="OrthoDB" id="270189at2759"/>
<dbReference type="Gene3D" id="3.30.420.10">
    <property type="entry name" value="Ribonuclease H-like superfamily/Ribonuclease H"/>
    <property type="match status" value="1"/>
</dbReference>
<protein>
    <recommendedName>
        <fullName evidence="6">Exonuclease domain-containing protein</fullName>
    </recommendedName>
</protein>
<dbReference type="Pfam" id="PF00929">
    <property type="entry name" value="RNase_T"/>
    <property type="match status" value="1"/>
</dbReference>
<dbReference type="GO" id="GO:0005739">
    <property type="term" value="C:mitochondrion"/>
    <property type="evidence" value="ECO:0007669"/>
    <property type="project" value="TreeGrafter"/>
</dbReference>
<evidence type="ECO:0000256" key="1">
    <source>
        <dbReference type="ARBA" id="ARBA00009921"/>
    </source>
</evidence>
<dbReference type="InterPro" id="IPR013520">
    <property type="entry name" value="Ribonucl_H"/>
</dbReference>
<keyword evidence="3" id="KW-0378">Hydrolase</keyword>
<evidence type="ECO:0000256" key="2">
    <source>
        <dbReference type="ARBA" id="ARBA00022722"/>
    </source>
</evidence>
<dbReference type="InterPro" id="IPR012337">
    <property type="entry name" value="RNaseH-like_sf"/>
</dbReference>
<feature type="domain" description="Exonuclease" evidence="6">
    <location>
        <begin position="66"/>
        <end position="242"/>
    </location>
</feature>
<dbReference type="KEGG" id="zmk:HG535_0D05820"/>
<dbReference type="EMBL" id="CP058607">
    <property type="protein sequence ID" value="QLG72873.1"/>
    <property type="molecule type" value="Genomic_DNA"/>
</dbReference>
<proteinExistence type="inferred from homology"/>
<dbReference type="PANTHER" id="PTHR11046:SF0">
    <property type="entry name" value="OLIGORIBONUCLEASE, MITOCHONDRIAL"/>
    <property type="match status" value="1"/>
</dbReference>
<evidence type="ECO:0000256" key="3">
    <source>
        <dbReference type="ARBA" id="ARBA00022801"/>
    </source>
</evidence>
<organism evidence="7 8">
    <name type="scientific">Zygotorulaspora mrakii</name>
    <name type="common">Zygosaccharomyces mrakii</name>
    <dbReference type="NCBI Taxonomy" id="42260"/>
    <lineage>
        <taxon>Eukaryota</taxon>
        <taxon>Fungi</taxon>
        <taxon>Dikarya</taxon>
        <taxon>Ascomycota</taxon>
        <taxon>Saccharomycotina</taxon>
        <taxon>Saccharomycetes</taxon>
        <taxon>Saccharomycetales</taxon>
        <taxon>Saccharomycetaceae</taxon>
        <taxon>Zygotorulaspora</taxon>
    </lineage>
</organism>
<dbReference type="GO" id="GO:0000175">
    <property type="term" value="F:3'-5'-RNA exonuclease activity"/>
    <property type="evidence" value="ECO:0007669"/>
    <property type="project" value="InterPro"/>
</dbReference>
<dbReference type="CDD" id="cd06135">
    <property type="entry name" value="Orn"/>
    <property type="match status" value="1"/>
</dbReference>
<feature type="compositionally biased region" description="Basic and acidic residues" evidence="5">
    <location>
        <begin position="283"/>
        <end position="294"/>
    </location>
</feature>
<dbReference type="SMART" id="SM00479">
    <property type="entry name" value="EXOIII"/>
    <property type="match status" value="1"/>
</dbReference>
<dbReference type="NCBIfam" id="NF003765">
    <property type="entry name" value="PRK05359.1"/>
    <property type="match status" value="1"/>
</dbReference>
<keyword evidence="2" id="KW-0540">Nuclease</keyword>
<comment type="similarity">
    <text evidence="1">Belongs to the oligoribonuclease family.</text>
</comment>
<keyword evidence="8" id="KW-1185">Reference proteome</keyword>
<dbReference type="RefSeq" id="XP_037144600.1">
    <property type="nucleotide sequence ID" value="XM_037288705.1"/>
</dbReference>
<evidence type="ECO:0000256" key="4">
    <source>
        <dbReference type="ARBA" id="ARBA00022839"/>
    </source>
</evidence>
<keyword evidence="4" id="KW-0269">Exonuclease</keyword>
<gene>
    <name evidence="7" type="ORF">HG535_0D05820</name>
</gene>
<sequence length="301" mass="34959">MVIKRLSFPVHISFSSIVVFGRNYSQLGRKRNPYLDQKVTSLNVAISKSTMVNTAVATPAKQIFKPLVWIDCEMTGLDHTKDRIIEICCIVTDGHLNIVDDNCYESVLHCDADVMAQMNEWCVEHHGKSGLTRKVIECEKTREQVEKELLEFIQKLVPQPRVGVLAGNSVHMDRLFMLKDFPHVIDHLFYRIVDVSSLMEVSFRHNPTLASFAPRKDKNHTAKSDILESIEQLRWYRDNYLKDEQETKYFVKQQQQERELDKLKQQLQTLQAQIQTQDLPSTTEKRPKEIEHGPVLKSRKL</sequence>
<feature type="region of interest" description="Disordered" evidence="5">
    <location>
        <begin position="273"/>
        <end position="301"/>
    </location>
</feature>
<name>A0A7H9B309_ZYGMR</name>
<dbReference type="Proteomes" id="UP000509704">
    <property type="component" value="Chromosome 4"/>
</dbReference>
<dbReference type="InterPro" id="IPR022894">
    <property type="entry name" value="Oligoribonuclease"/>
</dbReference>
<evidence type="ECO:0000259" key="6">
    <source>
        <dbReference type="SMART" id="SM00479"/>
    </source>
</evidence>
<evidence type="ECO:0000313" key="7">
    <source>
        <dbReference type="EMBL" id="QLG72873.1"/>
    </source>
</evidence>
<dbReference type="AlphaFoldDB" id="A0A7H9B309"/>
<evidence type="ECO:0000256" key="5">
    <source>
        <dbReference type="SAM" id="MobiDB-lite"/>
    </source>
</evidence>
<dbReference type="FunFam" id="3.30.420.10:FF:000003">
    <property type="entry name" value="Oligoribonuclease"/>
    <property type="match status" value="1"/>
</dbReference>
<reference evidence="7 8" key="1">
    <citation type="submission" date="2020-07" db="EMBL/GenBank/DDBJ databases">
        <title>The yeast mating-type switching endonuclease HO is a domesticated member of an unorthodox homing genetic element family.</title>
        <authorList>
            <person name="Coughlan A.Y."/>
            <person name="Lombardi L."/>
            <person name="Braun-Galleani S."/>
            <person name="Martos A.R."/>
            <person name="Galeote V."/>
            <person name="Bigey F."/>
            <person name="Dequin S."/>
            <person name="Byrne K.P."/>
            <person name="Wolfe K.H."/>
        </authorList>
    </citation>
    <scope>NUCLEOTIDE SEQUENCE [LARGE SCALE GENOMIC DNA]</scope>
    <source>
        <strain evidence="7 8">NRRL Y-6702</strain>
    </source>
</reference>
<accession>A0A7H9B309</accession>
<dbReference type="GO" id="GO:0003676">
    <property type="term" value="F:nucleic acid binding"/>
    <property type="evidence" value="ECO:0007669"/>
    <property type="project" value="InterPro"/>
</dbReference>
<evidence type="ECO:0000313" key="8">
    <source>
        <dbReference type="Proteomes" id="UP000509704"/>
    </source>
</evidence>
<dbReference type="SUPFAM" id="SSF53098">
    <property type="entry name" value="Ribonuclease H-like"/>
    <property type="match status" value="1"/>
</dbReference>